<protein>
    <submittedName>
        <fullName evidence="1">Uncharacterized protein</fullName>
    </submittedName>
</protein>
<comment type="caution">
    <text evidence="1">The sequence shown here is derived from an EMBL/GenBank/DDBJ whole genome shotgun (WGS) entry which is preliminary data.</text>
</comment>
<name>A0A484CYN3_PERFV</name>
<evidence type="ECO:0000313" key="2">
    <source>
        <dbReference type="Proteomes" id="UP000295070"/>
    </source>
</evidence>
<keyword evidence="2" id="KW-1185">Reference proteome</keyword>
<organism evidence="1 2">
    <name type="scientific">Perca flavescens</name>
    <name type="common">American yellow perch</name>
    <name type="synonym">Morone flavescens</name>
    <dbReference type="NCBI Taxonomy" id="8167"/>
    <lineage>
        <taxon>Eukaryota</taxon>
        <taxon>Metazoa</taxon>
        <taxon>Chordata</taxon>
        <taxon>Craniata</taxon>
        <taxon>Vertebrata</taxon>
        <taxon>Euteleostomi</taxon>
        <taxon>Actinopterygii</taxon>
        <taxon>Neopterygii</taxon>
        <taxon>Teleostei</taxon>
        <taxon>Neoteleostei</taxon>
        <taxon>Acanthomorphata</taxon>
        <taxon>Eupercaria</taxon>
        <taxon>Perciformes</taxon>
        <taxon>Percoidei</taxon>
        <taxon>Percidae</taxon>
        <taxon>Percinae</taxon>
        <taxon>Perca</taxon>
    </lineage>
</organism>
<proteinExistence type="predicted"/>
<dbReference type="Proteomes" id="UP000295070">
    <property type="component" value="Chromosome 9"/>
</dbReference>
<evidence type="ECO:0000313" key="1">
    <source>
        <dbReference type="EMBL" id="TDH08051.1"/>
    </source>
</evidence>
<accession>A0A484CYN3</accession>
<gene>
    <name evidence="1" type="ORF">EPR50_G00093490</name>
</gene>
<dbReference type="EMBL" id="SCKG01000009">
    <property type="protein sequence ID" value="TDH08051.1"/>
    <property type="molecule type" value="Genomic_DNA"/>
</dbReference>
<dbReference type="STRING" id="8167.A0A484CYN3"/>
<sequence>MASRDLFDVGVVNTENLLDAYQQYDAVSDFLHADLHIGLHATTLSHPQQLLSFSFDVDGLVVEFNKVQALQGLLHYLFLPKFNSQILSPHYVYLKKHVDLSKYTSNGLTALKNCVGYQIANVDGGYHLLMTAVPSSTTDPDTRLLKKQLYSTHAVELLNSVTDDFKRLLRGLSARDKSRPTLQKQGTSNTARFNVLWQDLPFIMSLLDKAVEEANSCCFLQVMLTLNQFGQKDPDTLELTDIVDVTDVKAVSVHLAVKFVAIDYDQHILLSRYGLQDLVGARGKLFSVLGMHEATNFQTNLDHLPLDVAKPLLAVLSKHGKLNFLQLYVDSPHCHLQMPFKHPVSGAIVTCGLSHPNSQMAMLSRASTYLRHMTDLKERLVAQLGCRIEQVLRFQGDVPLCVDPSAHFDLEGLHALLRQRAMLVPFKDTTSGQGLLSTLDGVLGSLIDTLASAYSSSEGVGRFDESWKAFQCELALEEMFYGHPLSSEDFFLSASLGTSTVMDRSLTHQRGFIGLAPHSSASSEETPPPLHHWTRDELQKLRIERLWPLCQTLDAGPAVIGVALIRVLLGDLYRRNANIPMSPFSSDSPPGKLVGAMTLEILTKDLETKNSFPVPNTFHRARQLVQKAGKSVKECLLQGFIAEKLHFFPAFKFRDIRGGKKIWWNFKDFLHVHLGAEKPFHMSELATRTLQVCTEIERRSLAYSRSLEKYRDHGMPWMAKTLERLPPTLKGTFLVNVLTFISSVGMLQNNDYVDFNHLKDLLQAISLQGMAQDKLQKLQILGKFTIEKVYRPIIWKLHQDIPVRVQQNTPCLLSLRPPPKQEEGEVLQPEEDVQAVEDQDDIRPPVRSQAMCLPANSSKLWTQDECALVNLDKCKTSKQAYTAYVKCCVELKVPSRTFNAFRQKRKALQKQ</sequence>
<dbReference type="AlphaFoldDB" id="A0A484CYN3"/>
<reference evidence="1 2" key="1">
    <citation type="submission" date="2019-01" db="EMBL/GenBank/DDBJ databases">
        <title>A chromosome-scale genome assembly of the yellow perch, Perca flavescens.</title>
        <authorList>
            <person name="Feron R."/>
            <person name="Morvezen R."/>
            <person name="Bestin A."/>
            <person name="Haffray P."/>
            <person name="Klopp C."/>
            <person name="Zahm M."/>
            <person name="Cabau C."/>
            <person name="Roques C."/>
            <person name="Donnadieu C."/>
            <person name="Bouchez O."/>
            <person name="Christie M."/>
            <person name="Larson W."/>
            <person name="Guiguen Y."/>
        </authorList>
    </citation>
    <scope>NUCLEOTIDE SEQUENCE [LARGE SCALE GENOMIC DNA]</scope>
    <source>
        <strain evidence="1">YP-PL-M2</strain>
        <tissue evidence="1">Blood</tissue>
    </source>
</reference>